<feature type="transmembrane region" description="Helical" evidence="9">
    <location>
        <begin position="126"/>
        <end position="144"/>
    </location>
</feature>
<comment type="subcellular location">
    <subcellularLocation>
        <location evidence="1 9">Cell inner membrane</location>
        <topology evidence="1 9">Multi-pass membrane protein</topology>
    </subcellularLocation>
</comment>
<organism evidence="12 13">
    <name type="scientific">Paracoccus cavernae</name>
    <dbReference type="NCBI Taxonomy" id="1571207"/>
    <lineage>
        <taxon>Bacteria</taxon>
        <taxon>Pseudomonadati</taxon>
        <taxon>Pseudomonadota</taxon>
        <taxon>Alphaproteobacteria</taxon>
        <taxon>Rhodobacterales</taxon>
        <taxon>Paracoccaceae</taxon>
        <taxon>Paracoccus</taxon>
    </lineage>
</organism>
<evidence type="ECO:0000256" key="6">
    <source>
        <dbReference type="ARBA" id="ARBA00022989"/>
    </source>
</evidence>
<dbReference type="Proteomes" id="UP001243846">
    <property type="component" value="Unassembled WGS sequence"/>
</dbReference>
<feature type="domain" description="Tripartite ATP-independent periplasmic transporters DctQ component" evidence="10">
    <location>
        <begin position="24"/>
        <end position="153"/>
    </location>
</feature>
<dbReference type="Pfam" id="PF04290">
    <property type="entry name" value="DctQ"/>
    <property type="match status" value="1"/>
</dbReference>
<evidence type="ECO:0000256" key="7">
    <source>
        <dbReference type="ARBA" id="ARBA00023136"/>
    </source>
</evidence>
<evidence type="ECO:0000256" key="3">
    <source>
        <dbReference type="ARBA" id="ARBA00022475"/>
    </source>
</evidence>
<evidence type="ECO:0000256" key="5">
    <source>
        <dbReference type="ARBA" id="ARBA00022692"/>
    </source>
</evidence>
<evidence type="ECO:0000256" key="9">
    <source>
        <dbReference type="RuleBase" id="RU369079"/>
    </source>
</evidence>
<feature type="transmembrane region" description="Helical" evidence="9">
    <location>
        <begin position="44"/>
        <end position="65"/>
    </location>
</feature>
<comment type="subunit">
    <text evidence="9">The complex comprises the extracytoplasmic solute receptor protein and the two transmembrane proteins.</text>
</comment>
<evidence type="ECO:0000259" key="10">
    <source>
        <dbReference type="Pfam" id="PF04290"/>
    </source>
</evidence>
<reference evidence="13" key="2">
    <citation type="journal article" date="2019" name="Int. J. Syst. Evol. Microbiol.">
        <title>The Global Catalogue of Microorganisms (GCM) 10K type strain sequencing project: providing services to taxonomists for standard genome sequencing and annotation.</title>
        <authorList>
            <consortium name="The Broad Institute Genomics Platform"/>
            <consortium name="The Broad Institute Genome Sequencing Center for Infectious Disease"/>
            <person name="Wu L."/>
            <person name="Ma J."/>
        </authorList>
    </citation>
    <scope>NUCLEOTIDE SEQUENCE [LARGE SCALE GENOMIC DNA]</scope>
    <source>
        <strain evidence="13">CECT 8482</strain>
    </source>
</reference>
<comment type="function">
    <text evidence="9">Part of the tripartite ATP-independent periplasmic (TRAP) transport system.</text>
</comment>
<keyword evidence="3" id="KW-1003">Cell membrane</keyword>
<keyword evidence="6 9" id="KW-1133">Transmembrane helix</keyword>
<reference evidence="12" key="1">
    <citation type="journal article" date="2014" name="Int. J. Syst. Evol. Microbiol.">
        <title>Complete genome of a new Firmicutes species belonging to the dominant human colonic microbiota ('Ruminococcus bicirculans') reveals two chromosomes and a selective capacity to utilize plant glucans.</title>
        <authorList>
            <consortium name="NISC Comparative Sequencing Program"/>
            <person name="Wegmann U."/>
            <person name="Louis P."/>
            <person name="Goesmann A."/>
            <person name="Henrissat B."/>
            <person name="Duncan S.H."/>
            <person name="Flint H.J."/>
        </authorList>
    </citation>
    <scope>NUCLEOTIDE SEQUENCE</scope>
    <source>
        <strain evidence="12">CECT 8482</strain>
    </source>
</reference>
<evidence type="ECO:0000256" key="4">
    <source>
        <dbReference type="ARBA" id="ARBA00022519"/>
    </source>
</evidence>
<evidence type="ECO:0000313" key="13">
    <source>
        <dbReference type="Proteomes" id="UP001243846"/>
    </source>
</evidence>
<evidence type="ECO:0000313" key="12">
    <source>
        <dbReference type="EMBL" id="MDN3713849.1"/>
    </source>
</evidence>
<evidence type="ECO:0000256" key="1">
    <source>
        <dbReference type="ARBA" id="ARBA00004429"/>
    </source>
</evidence>
<feature type="transmembrane region" description="Helical" evidence="9">
    <location>
        <begin position="20"/>
        <end position="38"/>
    </location>
</feature>
<dbReference type="RefSeq" id="WP_377688230.1">
    <property type="nucleotide sequence ID" value="NZ_JBHMDZ010000048.1"/>
</dbReference>
<dbReference type="InterPro" id="IPR007387">
    <property type="entry name" value="TRAP_DctQ"/>
</dbReference>
<keyword evidence="5 9" id="KW-0812">Transmembrane</keyword>
<name>A0ABT8DBQ1_9RHOB</name>
<comment type="caution">
    <text evidence="12">The sequence shown here is derived from an EMBL/GenBank/DDBJ whole genome shotgun (WGS) entry which is preliminary data.</text>
</comment>
<sequence length="171" mass="18997">MKRTIALVDQYLEDALGAILYIYIIAVIFAEVIGRYLFKTSILSAYETAIYAFIWLSYLSMAAMARNRSHLAVTVLRDMLPRGAQLALLLLSDLLLIVLASIVVVFIRQPFADVVDFEQKMVGIDLPFWIALLSVPVGWGLVALRTVQRAITTIGDYRHGRPLTPPVASAS</sequence>
<protein>
    <recommendedName>
        <fullName evidence="9">TRAP transporter small permease protein</fullName>
    </recommendedName>
</protein>
<keyword evidence="7 9" id="KW-0472">Membrane</keyword>
<accession>A0ABT8DBQ1</accession>
<proteinExistence type="inferred from homology"/>
<dbReference type="InterPro" id="IPR055348">
    <property type="entry name" value="DctQ"/>
</dbReference>
<keyword evidence="2 9" id="KW-0813">Transport</keyword>
<dbReference type="PANTHER" id="PTHR35011">
    <property type="entry name" value="2,3-DIKETO-L-GULONATE TRAP TRANSPORTER SMALL PERMEASE PROTEIN YIAM"/>
    <property type="match status" value="1"/>
</dbReference>
<feature type="transmembrane region" description="Helical" evidence="9">
    <location>
        <begin position="86"/>
        <end position="106"/>
    </location>
</feature>
<evidence type="ECO:0000256" key="8">
    <source>
        <dbReference type="ARBA" id="ARBA00038436"/>
    </source>
</evidence>
<keyword evidence="13" id="KW-1185">Reference proteome</keyword>
<comment type="similarity">
    <text evidence="8 9">Belongs to the TRAP transporter small permease family.</text>
</comment>
<keyword evidence="4 9" id="KW-0997">Cell inner membrane</keyword>
<gene>
    <name evidence="11" type="ORF">QWZ10_20945</name>
    <name evidence="12" type="ORF">QWZ10_22540</name>
</gene>
<evidence type="ECO:0000256" key="2">
    <source>
        <dbReference type="ARBA" id="ARBA00022448"/>
    </source>
</evidence>
<dbReference type="EMBL" id="JAUFRC010000002">
    <property type="protein sequence ID" value="MDN3713593.1"/>
    <property type="molecule type" value="Genomic_DNA"/>
</dbReference>
<dbReference type="EMBL" id="JAUFRC010000002">
    <property type="protein sequence ID" value="MDN3713849.1"/>
    <property type="molecule type" value="Genomic_DNA"/>
</dbReference>
<reference evidence="12" key="3">
    <citation type="submission" date="2023-06" db="EMBL/GenBank/DDBJ databases">
        <authorList>
            <person name="Lucena T."/>
            <person name="Sun Q."/>
        </authorList>
    </citation>
    <scope>NUCLEOTIDE SEQUENCE</scope>
    <source>
        <strain evidence="12">CECT 8482</strain>
    </source>
</reference>
<dbReference type="PANTHER" id="PTHR35011:SF2">
    <property type="entry name" value="2,3-DIKETO-L-GULONATE TRAP TRANSPORTER SMALL PERMEASE PROTEIN YIAM"/>
    <property type="match status" value="1"/>
</dbReference>
<evidence type="ECO:0000313" key="11">
    <source>
        <dbReference type="EMBL" id="MDN3713593.1"/>
    </source>
</evidence>